<feature type="transmembrane region" description="Helical" evidence="6">
    <location>
        <begin position="151"/>
        <end position="170"/>
    </location>
</feature>
<dbReference type="Pfam" id="PF00892">
    <property type="entry name" value="EamA"/>
    <property type="match status" value="2"/>
</dbReference>
<evidence type="ECO:0000256" key="3">
    <source>
        <dbReference type="ARBA" id="ARBA00022692"/>
    </source>
</evidence>
<evidence type="ECO:0000259" key="7">
    <source>
        <dbReference type="Pfam" id="PF00892"/>
    </source>
</evidence>
<reference evidence="9" key="1">
    <citation type="submission" date="2017-09" db="EMBL/GenBank/DDBJ databases">
        <title>Depth-based differentiation of microbial function through sediment-hosted aquifers and enrichment of novel symbionts in the deep terrestrial subsurface.</title>
        <authorList>
            <person name="Probst A.J."/>
            <person name="Ladd B."/>
            <person name="Jarett J.K."/>
            <person name="Geller-Mcgrath D.E."/>
            <person name="Sieber C.M.K."/>
            <person name="Emerson J.B."/>
            <person name="Anantharaman K."/>
            <person name="Thomas B.C."/>
            <person name="Malmstrom R."/>
            <person name="Stieglmeier M."/>
            <person name="Klingl A."/>
            <person name="Woyke T."/>
            <person name="Ryan C.M."/>
            <person name="Banfield J.F."/>
        </authorList>
    </citation>
    <scope>NUCLEOTIDE SEQUENCE [LARGE SCALE GENOMIC DNA]</scope>
</reference>
<dbReference type="InterPro" id="IPR050638">
    <property type="entry name" value="AA-Vitamin_Transporters"/>
</dbReference>
<keyword evidence="3 6" id="KW-0812">Transmembrane</keyword>
<name>A0A2H0W9K9_9BACT</name>
<organism evidence="8 9">
    <name type="scientific">Candidatus Beckwithbacteria bacterium CG10_big_fil_rev_8_21_14_0_10_34_10</name>
    <dbReference type="NCBI Taxonomy" id="1974495"/>
    <lineage>
        <taxon>Bacteria</taxon>
        <taxon>Candidatus Beckwithiibacteriota</taxon>
    </lineage>
</organism>
<comment type="subcellular location">
    <subcellularLocation>
        <location evidence="1">Membrane</location>
        <topology evidence="1">Multi-pass membrane protein</topology>
    </subcellularLocation>
</comment>
<comment type="caution">
    <text evidence="8">The sequence shown here is derived from an EMBL/GenBank/DDBJ whole genome shotgun (WGS) entry which is preliminary data.</text>
</comment>
<feature type="domain" description="EamA" evidence="7">
    <location>
        <begin position="151"/>
        <end position="283"/>
    </location>
</feature>
<dbReference type="GO" id="GO:0016020">
    <property type="term" value="C:membrane"/>
    <property type="evidence" value="ECO:0007669"/>
    <property type="project" value="UniProtKB-SubCell"/>
</dbReference>
<dbReference type="Proteomes" id="UP000230093">
    <property type="component" value="Unassembled WGS sequence"/>
</dbReference>
<feature type="transmembrane region" description="Helical" evidence="6">
    <location>
        <begin position="6"/>
        <end position="25"/>
    </location>
</feature>
<protein>
    <recommendedName>
        <fullName evidence="7">EamA domain-containing protein</fullName>
    </recommendedName>
</protein>
<feature type="domain" description="EamA" evidence="7">
    <location>
        <begin position="3"/>
        <end position="138"/>
    </location>
</feature>
<feature type="transmembrane region" description="Helical" evidence="6">
    <location>
        <begin position="176"/>
        <end position="194"/>
    </location>
</feature>
<dbReference type="InterPro" id="IPR037185">
    <property type="entry name" value="EmrE-like"/>
</dbReference>
<comment type="similarity">
    <text evidence="2">Belongs to the EamA transporter family.</text>
</comment>
<feature type="transmembrane region" description="Helical" evidence="6">
    <location>
        <begin position="121"/>
        <end position="139"/>
    </location>
</feature>
<feature type="transmembrane region" description="Helical" evidence="6">
    <location>
        <begin position="37"/>
        <end position="54"/>
    </location>
</feature>
<feature type="transmembrane region" description="Helical" evidence="6">
    <location>
        <begin position="96"/>
        <end position="115"/>
    </location>
</feature>
<evidence type="ECO:0000256" key="5">
    <source>
        <dbReference type="ARBA" id="ARBA00023136"/>
    </source>
</evidence>
<evidence type="ECO:0000313" key="8">
    <source>
        <dbReference type="EMBL" id="PIS09245.1"/>
    </source>
</evidence>
<keyword evidence="4 6" id="KW-1133">Transmembrane helix</keyword>
<dbReference type="EMBL" id="PEZT01000014">
    <property type="protein sequence ID" value="PIS09245.1"/>
    <property type="molecule type" value="Genomic_DNA"/>
</dbReference>
<dbReference type="PANTHER" id="PTHR32322">
    <property type="entry name" value="INNER MEMBRANE TRANSPORTER"/>
    <property type="match status" value="1"/>
</dbReference>
<dbReference type="AlphaFoldDB" id="A0A2H0W9K9"/>
<proteinExistence type="inferred from homology"/>
<evidence type="ECO:0000256" key="2">
    <source>
        <dbReference type="ARBA" id="ARBA00007362"/>
    </source>
</evidence>
<keyword evidence="5 6" id="KW-0472">Membrane</keyword>
<evidence type="ECO:0000256" key="1">
    <source>
        <dbReference type="ARBA" id="ARBA00004141"/>
    </source>
</evidence>
<dbReference type="Gene3D" id="1.10.3730.20">
    <property type="match status" value="1"/>
</dbReference>
<evidence type="ECO:0000313" key="9">
    <source>
        <dbReference type="Proteomes" id="UP000230093"/>
    </source>
</evidence>
<dbReference type="SUPFAM" id="SSF103481">
    <property type="entry name" value="Multidrug resistance efflux transporter EmrE"/>
    <property type="match status" value="2"/>
</dbReference>
<dbReference type="PANTHER" id="PTHR32322:SF2">
    <property type="entry name" value="EAMA DOMAIN-CONTAINING PROTEIN"/>
    <property type="match status" value="1"/>
</dbReference>
<feature type="transmembrane region" description="Helical" evidence="6">
    <location>
        <begin position="214"/>
        <end position="235"/>
    </location>
</feature>
<gene>
    <name evidence="8" type="ORF">COT75_02480</name>
</gene>
<accession>A0A2H0W9K9</accession>
<feature type="transmembrane region" description="Helical" evidence="6">
    <location>
        <begin position="241"/>
        <end position="260"/>
    </location>
</feature>
<sequence>MAWQVLILISIFFGSVCTLLQRVLLKDDVSDEKTYSVFFQLLSGLIIGGFGLFFADMSFPSDLRPLAIGFILMIVLYGFGNIFVFKALKKMEASRFTIIFSSKVFFTVFASSWLLGEVLTLKQIIGTVLIIVGILLVNIKSAKLAFSKNEIIAVLAAASFGFGVSNDSFMLRTFNLYPYVCLAFVVPALFIMALNPYTIKNMKVFLKKDIMIKMLLLCFLYAIQAILFFTALQMSKNSSRIASINLVGVITTVLMAIVFLKEKDNLAQKLLGTVSSFIGLLLMT</sequence>
<dbReference type="InterPro" id="IPR000620">
    <property type="entry name" value="EamA_dom"/>
</dbReference>
<evidence type="ECO:0000256" key="4">
    <source>
        <dbReference type="ARBA" id="ARBA00022989"/>
    </source>
</evidence>
<evidence type="ECO:0000256" key="6">
    <source>
        <dbReference type="SAM" id="Phobius"/>
    </source>
</evidence>
<feature type="transmembrane region" description="Helical" evidence="6">
    <location>
        <begin position="66"/>
        <end position="84"/>
    </location>
</feature>